<feature type="non-terminal residue" evidence="1">
    <location>
        <position position="37"/>
    </location>
</feature>
<protein>
    <submittedName>
        <fullName evidence="1">Uncharacterized protein</fullName>
    </submittedName>
</protein>
<dbReference type="Proteomes" id="UP000663874">
    <property type="component" value="Unassembled WGS sequence"/>
</dbReference>
<proteinExistence type="predicted"/>
<organism evidence="1 2">
    <name type="scientific">Rotaria sordida</name>
    <dbReference type="NCBI Taxonomy" id="392033"/>
    <lineage>
        <taxon>Eukaryota</taxon>
        <taxon>Metazoa</taxon>
        <taxon>Spiralia</taxon>
        <taxon>Gnathifera</taxon>
        <taxon>Rotifera</taxon>
        <taxon>Eurotatoria</taxon>
        <taxon>Bdelloidea</taxon>
        <taxon>Philodinida</taxon>
        <taxon>Philodinidae</taxon>
        <taxon>Rotaria</taxon>
    </lineage>
</organism>
<evidence type="ECO:0000313" key="1">
    <source>
        <dbReference type="EMBL" id="CAF3852603.1"/>
    </source>
</evidence>
<sequence length="37" mass="4039">MINGDGIDEVILGSSTTQLIHTLAHVFDKLITNIDDK</sequence>
<gene>
    <name evidence="1" type="ORF">FNK824_LOCUS18014</name>
</gene>
<dbReference type="EMBL" id="CAJOBE010002948">
    <property type="protein sequence ID" value="CAF3852603.1"/>
    <property type="molecule type" value="Genomic_DNA"/>
</dbReference>
<name>A0A819EP09_9BILA</name>
<dbReference type="AlphaFoldDB" id="A0A819EP09"/>
<evidence type="ECO:0000313" key="2">
    <source>
        <dbReference type="Proteomes" id="UP000663874"/>
    </source>
</evidence>
<comment type="caution">
    <text evidence="1">The sequence shown here is derived from an EMBL/GenBank/DDBJ whole genome shotgun (WGS) entry which is preliminary data.</text>
</comment>
<reference evidence="1" key="1">
    <citation type="submission" date="2021-02" db="EMBL/GenBank/DDBJ databases">
        <authorList>
            <person name="Nowell W R."/>
        </authorList>
    </citation>
    <scope>NUCLEOTIDE SEQUENCE</scope>
</reference>
<accession>A0A819EP09</accession>